<organism evidence="1 2">
    <name type="scientific">Modicella reniformis</name>
    <dbReference type="NCBI Taxonomy" id="1440133"/>
    <lineage>
        <taxon>Eukaryota</taxon>
        <taxon>Fungi</taxon>
        <taxon>Fungi incertae sedis</taxon>
        <taxon>Mucoromycota</taxon>
        <taxon>Mortierellomycotina</taxon>
        <taxon>Mortierellomycetes</taxon>
        <taxon>Mortierellales</taxon>
        <taxon>Mortierellaceae</taxon>
        <taxon>Modicella</taxon>
    </lineage>
</organism>
<proteinExistence type="predicted"/>
<sequence length="119" mass="13790">MEMTMAHAEQPALMFNFGHIITFSGNILQFIQARVIVYDESGIGEQDRGHGIDTSQAAFFALDRSLSEWRHEVKKLVEKKFGSRKDAEKIVKDHYGELFHRLFIGDKEEIRKNPLSPRR</sequence>
<comment type="caution">
    <text evidence="1">The sequence shown here is derived from an EMBL/GenBank/DDBJ whole genome shotgun (WGS) entry which is preliminary data.</text>
</comment>
<gene>
    <name evidence="1" type="ORF">BGZ65_007770</name>
</gene>
<keyword evidence="2" id="KW-1185">Reference proteome</keyword>
<feature type="non-terminal residue" evidence="1">
    <location>
        <position position="1"/>
    </location>
</feature>
<dbReference type="AlphaFoldDB" id="A0A9P6J4W2"/>
<name>A0A9P6J4W2_9FUNG</name>
<evidence type="ECO:0000313" key="1">
    <source>
        <dbReference type="EMBL" id="KAF9962820.1"/>
    </source>
</evidence>
<dbReference type="EMBL" id="JAAAHW010006352">
    <property type="protein sequence ID" value="KAF9962820.1"/>
    <property type="molecule type" value="Genomic_DNA"/>
</dbReference>
<dbReference type="Proteomes" id="UP000749646">
    <property type="component" value="Unassembled WGS sequence"/>
</dbReference>
<reference evidence="1" key="1">
    <citation type="journal article" date="2020" name="Fungal Divers.">
        <title>Resolving the Mortierellaceae phylogeny through synthesis of multi-gene phylogenetics and phylogenomics.</title>
        <authorList>
            <person name="Vandepol N."/>
            <person name="Liber J."/>
            <person name="Desiro A."/>
            <person name="Na H."/>
            <person name="Kennedy M."/>
            <person name="Barry K."/>
            <person name="Grigoriev I.V."/>
            <person name="Miller A.N."/>
            <person name="O'Donnell K."/>
            <person name="Stajich J.E."/>
            <person name="Bonito G."/>
        </authorList>
    </citation>
    <scope>NUCLEOTIDE SEQUENCE</scope>
    <source>
        <strain evidence="1">MES-2147</strain>
    </source>
</reference>
<accession>A0A9P6J4W2</accession>
<evidence type="ECO:0000313" key="2">
    <source>
        <dbReference type="Proteomes" id="UP000749646"/>
    </source>
</evidence>
<protein>
    <submittedName>
        <fullName evidence="1">Uncharacterized protein</fullName>
    </submittedName>
</protein>